<reference evidence="1" key="1">
    <citation type="journal article" date="2021" name="Proc. Natl. Acad. Sci. U.S.A.">
        <title>A Catalog of Tens of Thousands of Viruses from Human Metagenomes Reveals Hidden Associations with Chronic Diseases.</title>
        <authorList>
            <person name="Tisza M.J."/>
            <person name="Buck C.B."/>
        </authorList>
    </citation>
    <scope>NUCLEOTIDE SEQUENCE</scope>
    <source>
        <strain evidence="1">CtoiA13</strain>
    </source>
</reference>
<organism evidence="1">
    <name type="scientific">Siphoviridae sp. ctoiA13</name>
    <dbReference type="NCBI Taxonomy" id="2826462"/>
    <lineage>
        <taxon>Viruses</taxon>
        <taxon>Duplodnaviria</taxon>
        <taxon>Heunggongvirae</taxon>
        <taxon>Uroviricota</taxon>
        <taxon>Caudoviricetes</taxon>
    </lineage>
</organism>
<name>A0A8S5QXJ3_9CAUD</name>
<dbReference type="EMBL" id="BK015765">
    <property type="protein sequence ID" value="DAE23999.1"/>
    <property type="molecule type" value="Genomic_DNA"/>
</dbReference>
<protein>
    <submittedName>
        <fullName evidence="1">Type I neck protein</fullName>
    </submittedName>
</protein>
<evidence type="ECO:0000313" key="1">
    <source>
        <dbReference type="EMBL" id="DAE23999.1"/>
    </source>
</evidence>
<proteinExistence type="predicted"/>
<accession>A0A8S5QXJ3</accession>
<sequence>MINIHSNNDFSNLTKFIEDKNKVLDRLDVDSILNEGVLALSNATPVDTGKTANSWFVTKERTKNGLLIKFNNSNIQNGANIAILLQYGHGTKNGGYVQGRDYINPTLRPIFDKILERLREEVNK</sequence>